<protein>
    <submittedName>
        <fullName evidence="1">Uncharacterized protein</fullName>
    </submittedName>
</protein>
<name>A0A7Y9J5H5_9PSEU</name>
<dbReference type="EMBL" id="JACCBN010000001">
    <property type="protein sequence ID" value="NYD35991.1"/>
    <property type="molecule type" value="Genomic_DNA"/>
</dbReference>
<dbReference type="RefSeq" id="WP_179793736.1">
    <property type="nucleotide sequence ID" value="NZ_BAABHP010000007.1"/>
</dbReference>
<dbReference type="Proteomes" id="UP000535890">
    <property type="component" value="Unassembled WGS sequence"/>
</dbReference>
<dbReference type="AlphaFoldDB" id="A0A7Y9J5H5"/>
<organism evidence="1 2">
    <name type="scientific">Actinomycetospora corticicola</name>
    <dbReference type="NCBI Taxonomy" id="663602"/>
    <lineage>
        <taxon>Bacteria</taxon>
        <taxon>Bacillati</taxon>
        <taxon>Actinomycetota</taxon>
        <taxon>Actinomycetes</taxon>
        <taxon>Pseudonocardiales</taxon>
        <taxon>Pseudonocardiaceae</taxon>
        <taxon>Actinomycetospora</taxon>
    </lineage>
</organism>
<accession>A0A7Y9J5H5</accession>
<evidence type="ECO:0000313" key="1">
    <source>
        <dbReference type="EMBL" id="NYD35991.1"/>
    </source>
</evidence>
<proteinExistence type="predicted"/>
<comment type="caution">
    <text evidence="1">The sequence shown here is derived from an EMBL/GenBank/DDBJ whole genome shotgun (WGS) entry which is preliminary data.</text>
</comment>
<sequence>MSAVPTVLVVSARPDDRGRRAATRAAAALNGLAETRVADRAELSALLPAADHVVVLDPTRWRAALTTHPVLDAPGRAADRLALLRVLREVSGRVRWVGRPDQWEDVRNVLVARAGTTTALRS</sequence>
<evidence type="ECO:0000313" key="2">
    <source>
        <dbReference type="Proteomes" id="UP000535890"/>
    </source>
</evidence>
<keyword evidence="2" id="KW-1185">Reference proteome</keyword>
<gene>
    <name evidence="1" type="ORF">BJ983_002093</name>
</gene>
<reference evidence="1 2" key="1">
    <citation type="submission" date="2020-07" db="EMBL/GenBank/DDBJ databases">
        <title>Sequencing the genomes of 1000 actinobacteria strains.</title>
        <authorList>
            <person name="Klenk H.-P."/>
        </authorList>
    </citation>
    <scope>NUCLEOTIDE SEQUENCE [LARGE SCALE GENOMIC DNA]</scope>
    <source>
        <strain evidence="1 2">DSM 45772</strain>
    </source>
</reference>